<dbReference type="InterPro" id="IPR010033">
    <property type="entry name" value="HAD_SF_ppase_IIIC"/>
</dbReference>
<dbReference type="Pfam" id="PF21211">
    <property type="entry name" value="FkbH_N"/>
    <property type="match status" value="1"/>
</dbReference>
<dbReference type="SUPFAM" id="SSF56784">
    <property type="entry name" value="HAD-like"/>
    <property type="match status" value="1"/>
</dbReference>
<dbReference type="NCBIfam" id="TIGR01681">
    <property type="entry name" value="HAD-SF-IIIC"/>
    <property type="match status" value="1"/>
</dbReference>
<dbReference type="Gene3D" id="3.40.50.1000">
    <property type="entry name" value="HAD superfamily/HAD-like"/>
    <property type="match status" value="1"/>
</dbReference>
<dbReference type="InterPro" id="IPR049369">
    <property type="entry name" value="BF1531-like_N"/>
</dbReference>
<accession>A0ABT1D785</accession>
<keyword evidence="3" id="KW-1185">Reference proteome</keyword>
<feature type="domain" description="BF1531-like N-terminal" evidence="1">
    <location>
        <begin position="75"/>
        <end position="232"/>
    </location>
</feature>
<comment type="caution">
    <text evidence="2">The sequence shown here is derived from an EMBL/GenBank/DDBJ whole genome shotgun (WGS) entry which is preliminary data.</text>
</comment>
<proteinExistence type="predicted"/>
<dbReference type="RefSeq" id="WP_252954416.1">
    <property type="nucleotide sequence ID" value="NZ_JAFIRR010000103.1"/>
</dbReference>
<protein>
    <submittedName>
        <fullName evidence="2">HAD-IIIC family phosphatase</fullName>
    </submittedName>
</protein>
<evidence type="ECO:0000313" key="2">
    <source>
        <dbReference type="EMBL" id="MCO6417783.1"/>
    </source>
</evidence>
<dbReference type="NCBIfam" id="TIGR01686">
    <property type="entry name" value="FkbH"/>
    <property type="match status" value="1"/>
</dbReference>
<dbReference type="Proteomes" id="UP001523392">
    <property type="component" value="Unassembled WGS sequence"/>
</dbReference>
<dbReference type="Gene3D" id="3.40.50.1110">
    <property type="entry name" value="SGNH hydrolase"/>
    <property type="match status" value="1"/>
</dbReference>
<evidence type="ECO:0000313" key="3">
    <source>
        <dbReference type="Proteomes" id="UP001523392"/>
    </source>
</evidence>
<evidence type="ECO:0000259" key="1">
    <source>
        <dbReference type="Pfam" id="PF21211"/>
    </source>
</evidence>
<dbReference type="InterPro" id="IPR023214">
    <property type="entry name" value="HAD_sf"/>
</dbReference>
<sequence length="634" mass="67972">MQAGPSLYWLPEAPDWRERLKALRALPPGSAAAWDTAMALARTRLDFVATNALDAALRALFAEGPPAGLATRPVRLAVLSTSTTAQLHPAIRVGALRRGIHLTLYETAYGQWWQELLDPASGLHAFRPDAVLFALDAHHLAAGAEAGMEAHQAEAALAALLGRLEEAWRRAAALCRGPVLQQTALPVFPTLLGSNEARLPGAPAAFLARLNAELPARAAAAGVDLLDLAGRAARDGLAAWHSAPLWHRAKQEVAPPAAPFYGDLVARLLAARQGLAAKCLVLDLDNTLWGGVIGDDGLAGIGLGQGSAEGEAFLTVQAHARALAARGVLLAVCSKNDAAVAAEPFAKHPEMLLREADIACFVANWEDKPANLRRIAQALNIGLDALVLLDDNPFERALVRRELPMVAVPELPEEPALYPAALADAGYFEGVAVTAEDRARGAQYRGNAARAALAASTTDLAAYLRELEMRLLWRRFDAVGLPRIVQLINKTNQFNLTTRRYTEAEAAAVMQDKQALGLQFRLLDRFGDNGVIAILIGRLGMEGEMAIDTWLMSCRVLGREVEQACLAVLAAEARRMGARRLRGTYRPTAKNGMVRDHYPKLGFTPLAAEGEALHFALALEELPAAPGCMRIEEG</sequence>
<dbReference type="InterPro" id="IPR010037">
    <property type="entry name" value="FkbH_domain"/>
</dbReference>
<organism evidence="2 3">
    <name type="scientific">Siccirubricoccus soli</name>
    <dbReference type="NCBI Taxonomy" id="2899147"/>
    <lineage>
        <taxon>Bacteria</taxon>
        <taxon>Pseudomonadati</taxon>
        <taxon>Pseudomonadota</taxon>
        <taxon>Alphaproteobacteria</taxon>
        <taxon>Acetobacterales</taxon>
        <taxon>Roseomonadaceae</taxon>
        <taxon>Siccirubricoccus</taxon>
    </lineage>
</organism>
<dbReference type="InterPro" id="IPR036514">
    <property type="entry name" value="SGNH_hydro_sf"/>
</dbReference>
<reference evidence="2 3" key="1">
    <citation type="submission" date="2021-12" db="EMBL/GenBank/DDBJ databases">
        <title>Siccirubricoccus leaddurans sp. nov., a high concentration Zn2+ tolerance bacterium.</title>
        <authorList>
            <person name="Cao Y."/>
        </authorList>
    </citation>
    <scope>NUCLEOTIDE SEQUENCE [LARGE SCALE GENOMIC DNA]</scope>
    <source>
        <strain evidence="2 3">KC 17139</strain>
    </source>
</reference>
<name>A0ABT1D785_9PROT</name>
<dbReference type="EMBL" id="JAFIRR010000103">
    <property type="protein sequence ID" value="MCO6417783.1"/>
    <property type="molecule type" value="Genomic_DNA"/>
</dbReference>
<gene>
    <name evidence="2" type="ORF">JYK14_16670</name>
</gene>
<dbReference type="InterPro" id="IPR036412">
    <property type="entry name" value="HAD-like_sf"/>
</dbReference>